<organism evidence="2 3">
    <name type="scientific">Dufourea novaeangliae</name>
    <name type="common">Sweat bee</name>
    <dbReference type="NCBI Taxonomy" id="178035"/>
    <lineage>
        <taxon>Eukaryota</taxon>
        <taxon>Metazoa</taxon>
        <taxon>Ecdysozoa</taxon>
        <taxon>Arthropoda</taxon>
        <taxon>Hexapoda</taxon>
        <taxon>Insecta</taxon>
        <taxon>Pterygota</taxon>
        <taxon>Neoptera</taxon>
        <taxon>Endopterygota</taxon>
        <taxon>Hymenoptera</taxon>
        <taxon>Apocrita</taxon>
        <taxon>Aculeata</taxon>
        <taxon>Apoidea</taxon>
        <taxon>Anthophila</taxon>
        <taxon>Halictidae</taxon>
        <taxon>Rophitinae</taxon>
        <taxon>Dufourea</taxon>
    </lineage>
</organism>
<dbReference type="AlphaFoldDB" id="A0A154P975"/>
<feature type="compositionally biased region" description="Polar residues" evidence="1">
    <location>
        <begin position="66"/>
        <end position="80"/>
    </location>
</feature>
<feature type="region of interest" description="Disordered" evidence="1">
    <location>
        <begin position="1"/>
        <end position="21"/>
    </location>
</feature>
<evidence type="ECO:0000256" key="1">
    <source>
        <dbReference type="SAM" id="MobiDB-lite"/>
    </source>
</evidence>
<accession>A0A154P975</accession>
<gene>
    <name evidence="2" type="ORF">WN55_08040</name>
</gene>
<dbReference type="EMBL" id="KQ434829">
    <property type="protein sequence ID" value="KZC07720.1"/>
    <property type="molecule type" value="Genomic_DNA"/>
</dbReference>
<feature type="compositionally biased region" description="Basic and acidic residues" evidence="1">
    <location>
        <begin position="83"/>
        <end position="103"/>
    </location>
</feature>
<reference evidence="2 3" key="1">
    <citation type="submission" date="2015-07" db="EMBL/GenBank/DDBJ databases">
        <title>The genome of Dufourea novaeangliae.</title>
        <authorList>
            <person name="Pan H."/>
            <person name="Kapheim K."/>
        </authorList>
    </citation>
    <scope>NUCLEOTIDE SEQUENCE [LARGE SCALE GENOMIC DNA]</scope>
    <source>
        <strain evidence="2">0120121106</strain>
        <tissue evidence="2">Whole body</tissue>
    </source>
</reference>
<evidence type="ECO:0000313" key="3">
    <source>
        <dbReference type="Proteomes" id="UP000076502"/>
    </source>
</evidence>
<proteinExistence type="predicted"/>
<keyword evidence="3" id="KW-1185">Reference proteome</keyword>
<name>A0A154P975_DUFNO</name>
<evidence type="ECO:0000313" key="2">
    <source>
        <dbReference type="EMBL" id="KZC07720.1"/>
    </source>
</evidence>
<protein>
    <submittedName>
        <fullName evidence="2">Uncharacterized protein</fullName>
    </submittedName>
</protein>
<dbReference type="Proteomes" id="UP000076502">
    <property type="component" value="Unassembled WGS sequence"/>
</dbReference>
<feature type="region of interest" description="Disordered" evidence="1">
    <location>
        <begin position="52"/>
        <end position="106"/>
    </location>
</feature>
<sequence>MISDVNYDVPRAQRQKPRDDTDVVHPLRLSRLQTEVRAISPQRVNTCGYGREYQTSKSRRKFRPTANPTTITPLIKSSTAPKKIFERIPPTRDSDRSSPKDGRSQSAPRYLFIGCGGCGGAKFNPDLRLRITPDLVSCQIGATGERGADRMRRGFTAWGCLRKGKRRGPEHRTKEIAIINAEVMRTQQTVSRHQFSSKEAAEENTQNKVFNVGNFVNNLKRKLIRGLEAEKERVS</sequence>